<name>A0ABM1B5W9_LIMPO</name>
<evidence type="ECO:0000313" key="4">
    <source>
        <dbReference type="RefSeq" id="XP_013775454.1"/>
    </source>
</evidence>
<feature type="domain" description="BHLH" evidence="2">
    <location>
        <begin position="52"/>
        <end position="104"/>
    </location>
</feature>
<dbReference type="Pfam" id="PF00010">
    <property type="entry name" value="HLH"/>
    <property type="match status" value="1"/>
</dbReference>
<evidence type="ECO:0000313" key="3">
    <source>
        <dbReference type="Proteomes" id="UP000694941"/>
    </source>
</evidence>
<organism evidence="3 4">
    <name type="scientific">Limulus polyphemus</name>
    <name type="common">Atlantic horseshoe crab</name>
    <dbReference type="NCBI Taxonomy" id="6850"/>
    <lineage>
        <taxon>Eukaryota</taxon>
        <taxon>Metazoa</taxon>
        <taxon>Ecdysozoa</taxon>
        <taxon>Arthropoda</taxon>
        <taxon>Chelicerata</taxon>
        <taxon>Merostomata</taxon>
        <taxon>Xiphosura</taxon>
        <taxon>Limulidae</taxon>
        <taxon>Limulus</taxon>
    </lineage>
</organism>
<dbReference type="SMART" id="SM00353">
    <property type="entry name" value="HLH"/>
    <property type="match status" value="1"/>
</dbReference>
<keyword evidence="1" id="KW-0238">DNA-binding</keyword>
<dbReference type="CDD" id="cd19723">
    <property type="entry name" value="bHLH_TS_ASCL1_like"/>
    <property type="match status" value="1"/>
</dbReference>
<dbReference type="PANTHER" id="PTHR23349">
    <property type="entry name" value="BASIC HELIX-LOOP-HELIX TRANSCRIPTION FACTOR, TWIST"/>
    <property type="match status" value="1"/>
</dbReference>
<dbReference type="GeneID" id="106460306"/>
<reference evidence="4" key="1">
    <citation type="submission" date="2025-08" db="UniProtKB">
        <authorList>
            <consortium name="RefSeq"/>
        </authorList>
    </citation>
    <scope>IDENTIFICATION</scope>
    <source>
        <tissue evidence="4">Muscle</tissue>
    </source>
</reference>
<accession>A0ABM1B5W9</accession>
<dbReference type="InterPro" id="IPR036638">
    <property type="entry name" value="HLH_DNA-bd_sf"/>
</dbReference>
<evidence type="ECO:0000256" key="1">
    <source>
        <dbReference type="ARBA" id="ARBA00023125"/>
    </source>
</evidence>
<dbReference type="RefSeq" id="XP_013775454.1">
    <property type="nucleotide sequence ID" value="XM_013920000.1"/>
</dbReference>
<dbReference type="Gene3D" id="4.10.280.10">
    <property type="entry name" value="Helix-loop-helix DNA-binding domain"/>
    <property type="match status" value="1"/>
</dbReference>
<dbReference type="InterPro" id="IPR011598">
    <property type="entry name" value="bHLH_dom"/>
</dbReference>
<dbReference type="PANTHER" id="PTHR23349:SF108">
    <property type="entry name" value="BHLH DOMAIN-CONTAINING PROTEIN"/>
    <property type="match status" value="1"/>
</dbReference>
<gene>
    <name evidence="4" type="primary">LOC106460306</name>
</gene>
<dbReference type="PROSITE" id="PS50888">
    <property type="entry name" value="BHLH"/>
    <property type="match status" value="1"/>
</dbReference>
<dbReference type="SUPFAM" id="SSF47459">
    <property type="entry name" value="HLH, helix-loop-helix DNA-binding domain"/>
    <property type="match status" value="1"/>
</dbReference>
<sequence length="235" mass="27030">MDRFPKQSRSSFSKRASNNVTMELEMSSETLQNKQKVTLTALTYALSPCRPAAVARRNQRERNRVRLVNLGFATLRQHVPNNTKNKKMSKVETLRSAVEYIRQLQKLLSQNDDTNNEQIHNYQHQSFDADRNKSFSCEQDHKNLVHSTACSPASSTDSDILSMYETQEFELKGSLECENEQSSGLFYYDPAVLHEPENYEQCSVDYREFDPCSSSDTADISGYLFNADSFFIDSW</sequence>
<keyword evidence="3" id="KW-1185">Reference proteome</keyword>
<evidence type="ECO:0000259" key="2">
    <source>
        <dbReference type="PROSITE" id="PS50888"/>
    </source>
</evidence>
<dbReference type="InterPro" id="IPR050283">
    <property type="entry name" value="E-box_TF_Regulators"/>
</dbReference>
<dbReference type="Proteomes" id="UP000694941">
    <property type="component" value="Unplaced"/>
</dbReference>
<protein>
    <submittedName>
        <fullName evidence="4">Achaete-scute homolog 1a-like</fullName>
    </submittedName>
</protein>
<proteinExistence type="predicted"/>